<evidence type="ECO:0000256" key="4">
    <source>
        <dbReference type="SAM" id="SignalP"/>
    </source>
</evidence>
<dbReference type="InterPro" id="IPR011250">
    <property type="entry name" value="OMP/PagP_B-barrel"/>
</dbReference>
<accession>A0A1N6YCA5</accession>
<dbReference type="AlphaFoldDB" id="A0A1N6YCA5"/>
<evidence type="ECO:0000256" key="1">
    <source>
        <dbReference type="PIRNR" id="PIRNR029681"/>
    </source>
</evidence>
<evidence type="ECO:0000256" key="3">
    <source>
        <dbReference type="PIRSR" id="PIRSR029681-2"/>
    </source>
</evidence>
<keyword evidence="4" id="KW-0732">Signal</keyword>
<gene>
    <name evidence="5" type="ORF">SAMN05421672_11512</name>
</gene>
<sequence length="172" mass="18866">MRNGLPLVAAFALAAATSPAARAVDLTLSVGESHDSTTVVRIALESSFSRSWWQTSTGRLTGYWDAGYTWWEGDLTSDNHSLSLAPVFVYEFAGERLRPFIEAGIGVAVFADTQIEDRDLGSMFQFEDRIGVGLRFGQGHTLGLRAIHYSNAGIKNPNDGAEVYSLYYRLPL</sequence>
<protein>
    <recommendedName>
        <fullName evidence="1">Lipid A deacylase</fullName>
        <ecNumber evidence="1">3.1.1.77</ecNumber>
    </recommendedName>
    <alternativeName>
        <fullName evidence="1">LPS 3-O-deacylase</fullName>
    </alternativeName>
    <alternativeName>
        <fullName evidence="1">Outer membrane enzyme</fullName>
    </alternativeName>
</protein>
<dbReference type="EC" id="3.1.1.77" evidence="1"/>
<dbReference type="RefSeq" id="WP_039560053.1">
    <property type="nucleotide sequence ID" value="NZ_FTMC01000015.1"/>
</dbReference>
<dbReference type="GO" id="GO:0050528">
    <property type="term" value="F:acyloxyacyl hydrolase activity"/>
    <property type="evidence" value="ECO:0007669"/>
    <property type="project" value="UniProtKB-EC"/>
</dbReference>
<feature type="active site" description="Charge relay system" evidence="2">
    <location>
        <position position="148"/>
    </location>
</feature>
<evidence type="ECO:0000313" key="6">
    <source>
        <dbReference type="Proteomes" id="UP000186079"/>
    </source>
</evidence>
<feature type="signal peptide" evidence="4">
    <location>
        <begin position="1"/>
        <end position="23"/>
    </location>
</feature>
<comment type="subcellular location">
    <subcellularLocation>
        <location evidence="1">Cell outer membrane</location>
        <topology evidence="1">Multi-pass membrane protein</topology>
    </subcellularLocation>
</comment>
<comment type="similarity">
    <text evidence="1">Belongs to the PagL family.</text>
</comment>
<feature type="active site" description="Charge relay system" evidence="2">
    <location>
        <position position="150"/>
    </location>
</feature>
<dbReference type="Gene3D" id="2.40.160.20">
    <property type="match status" value="1"/>
</dbReference>
<keyword evidence="1" id="KW-0472">Membrane</keyword>
<dbReference type="Proteomes" id="UP000186079">
    <property type="component" value="Unassembled WGS sequence"/>
</dbReference>
<feature type="active site" description="Charge relay system" evidence="2">
    <location>
        <position position="162"/>
    </location>
</feature>
<dbReference type="InterPro" id="IPR018550">
    <property type="entry name" value="Lipid-A_deacylase-rel"/>
</dbReference>
<name>A0A1N6YCA5_9PSED</name>
<reference evidence="5 6" key="1">
    <citation type="submission" date="2017-01" db="EMBL/GenBank/DDBJ databases">
        <authorList>
            <person name="Mah S.A."/>
            <person name="Swanson W.J."/>
            <person name="Moy G.W."/>
            <person name="Vacquier V.D."/>
        </authorList>
    </citation>
    <scope>NUCLEOTIDE SEQUENCE [LARGE SCALE GENOMIC DNA]</scope>
    <source>
        <strain evidence="5 6">ATCC 29606</strain>
    </source>
</reference>
<feature type="chain" id="PRO_5010333481" description="Lipid A deacylase" evidence="4">
    <location>
        <begin position="24"/>
        <end position="172"/>
    </location>
</feature>
<proteinExistence type="inferred from homology"/>
<dbReference type="Pfam" id="PF09411">
    <property type="entry name" value="PagL"/>
    <property type="match status" value="1"/>
</dbReference>
<dbReference type="GO" id="GO:0009279">
    <property type="term" value="C:cell outer membrane"/>
    <property type="evidence" value="ECO:0007669"/>
    <property type="project" value="UniProtKB-SubCell"/>
</dbReference>
<organism evidence="5 6">
    <name type="scientific">Pseudomonas flexibilis</name>
    <dbReference type="NCBI Taxonomy" id="706570"/>
    <lineage>
        <taxon>Bacteria</taxon>
        <taxon>Pseudomonadati</taxon>
        <taxon>Pseudomonadota</taxon>
        <taxon>Gammaproteobacteria</taxon>
        <taxon>Pseudomonadales</taxon>
        <taxon>Pseudomonadaceae</taxon>
        <taxon>Pseudomonas</taxon>
    </lineage>
</organism>
<dbReference type="SUPFAM" id="SSF56925">
    <property type="entry name" value="OMPA-like"/>
    <property type="match status" value="1"/>
</dbReference>
<evidence type="ECO:0000313" key="5">
    <source>
        <dbReference type="EMBL" id="SIR12139.1"/>
    </source>
</evidence>
<feature type="site" description="Critical for activity" evidence="3">
    <location>
        <position position="151"/>
    </location>
</feature>
<evidence type="ECO:0000256" key="2">
    <source>
        <dbReference type="PIRSR" id="PIRSR029681-1"/>
    </source>
</evidence>
<comment type="function">
    <text evidence="1">Has lipid A 3-O-deacylase activity. Hydrolyzes the ester bond at the 3 position of lipid A, a bioactive component of lipopolysaccharide (LPS), thereby releasing the primary fatty acyl moiety.</text>
</comment>
<dbReference type="PIRSF" id="PIRSF029681">
    <property type="entry name" value="PagL"/>
    <property type="match status" value="1"/>
</dbReference>
<keyword evidence="1" id="KW-0378">Hydrolase</keyword>
<keyword evidence="1" id="KW-0998">Cell outer membrane</keyword>
<comment type="catalytic activity">
    <reaction evidence="1">
        <text>a 3-(acyloxy)acyl derivative of bacterial toxin + H2O = a 3-hydroxyacyl derivative of bacterial toxin + a fatty acid + H(+)</text>
        <dbReference type="Rhea" id="RHEA:12032"/>
        <dbReference type="ChEBI" id="CHEBI:15377"/>
        <dbReference type="ChEBI" id="CHEBI:15378"/>
        <dbReference type="ChEBI" id="CHEBI:28868"/>
        <dbReference type="ChEBI" id="CHEBI:136853"/>
        <dbReference type="ChEBI" id="CHEBI:140675"/>
        <dbReference type="EC" id="3.1.1.77"/>
    </reaction>
</comment>
<comment type="subunit">
    <text evidence="1">Homodimer.</text>
</comment>
<dbReference type="EMBL" id="FTMC01000015">
    <property type="protein sequence ID" value="SIR12139.1"/>
    <property type="molecule type" value="Genomic_DNA"/>
</dbReference>